<name>A0A9P5PGD2_9AGAR</name>
<proteinExistence type="predicted"/>
<evidence type="ECO:0000313" key="2">
    <source>
        <dbReference type="EMBL" id="KAF9061570.1"/>
    </source>
</evidence>
<keyword evidence="1" id="KW-0812">Transmembrane</keyword>
<dbReference type="AlphaFoldDB" id="A0A9P5PGD2"/>
<feature type="transmembrane region" description="Helical" evidence="1">
    <location>
        <begin position="12"/>
        <end position="34"/>
    </location>
</feature>
<feature type="transmembrane region" description="Helical" evidence="1">
    <location>
        <begin position="40"/>
        <end position="56"/>
    </location>
</feature>
<keyword evidence="3" id="KW-1185">Reference proteome</keyword>
<dbReference type="EMBL" id="JADNRY010000197">
    <property type="protein sequence ID" value="KAF9061570.1"/>
    <property type="molecule type" value="Genomic_DNA"/>
</dbReference>
<keyword evidence="1" id="KW-1133">Transmembrane helix</keyword>
<organism evidence="2 3">
    <name type="scientific">Rhodocollybia butyracea</name>
    <dbReference type="NCBI Taxonomy" id="206335"/>
    <lineage>
        <taxon>Eukaryota</taxon>
        <taxon>Fungi</taxon>
        <taxon>Dikarya</taxon>
        <taxon>Basidiomycota</taxon>
        <taxon>Agaricomycotina</taxon>
        <taxon>Agaricomycetes</taxon>
        <taxon>Agaricomycetidae</taxon>
        <taxon>Agaricales</taxon>
        <taxon>Marasmiineae</taxon>
        <taxon>Omphalotaceae</taxon>
        <taxon>Rhodocollybia</taxon>
    </lineage>
</organism>
<protein>
    <submittedName>
        <fullName evidence="2">Uncharacterized protein</fullName>
    </submittedName>
</protein>
<gene>
    <name evidence="2" type="ORF">BDP27DRAFT_1337878</name>
</gene>
<evidence type="ECO:0000256" key="1">
    <source>
        <dbReference type="SAM" id="Phobius"/>
    </source>
</evidence>
<evidence type="ECO:0000313" key="3">
    <source>
        <dbReference type="Proteomes" id="UP000772434"/>
    </source>
</evidence>
<keyword evidence="1" id="KW-0472">Membrane</keyword>
<accession>A0A9P5PGD2</accession>
<sequence>MVFTWIFYRSGYRFLTIYLCEWIHIGLDCSAWPIPKAAGLLNFVSSLMPLWIFILAKMCNSLAYKGEFGDVLPKEGRVNNISVGRQLLSLLESEYSIQFTLSDCPKSMARCASYISYSEALYAFVLSPFVKNAVKRLRVVIAQ</sequence>
<comment type="caution">
    <text evidence="2">The sequence shown here is derived from an EMBL/GenBank/DDBJ whole genome shotgun (WGS) entry which is preliminary data.</text>
</comment>
<dbReference type="Proteomes" id="UP000772434">
    <property type="component" value="Unassembled WGS sequence"/>
</dbReference>
<reference evidence="2" key="1">
    <citation type="submission" date="2020-11" db="EMBL/GenBank/DDBJ databases">
        <authorList>
            <consortium name="DOE Joint Genome Institute"/>
            <person name="Ahrendt S."/>
            <person name="Riley R."/>
            <person name="Andreopoulos W."/>
            <person name="Labutti K."/>
            <person name="Pangilinan J."/>
            <person name="Ruiz-Duenas F.J."/>
            <person name="Barrasa J.M."/>
            <person name="Sanchez-Garcia M."/>
            <person name="Camarero S."/>
            <person name="Miyauchi S."/>
            <person name="Serrano A."/>
            <person name="Linde D."/>
            <person name="Babiker R."/>
            <person name="Drula E."/>
            <person name="Ayuso-Fernandez I."/>
            <person name="Pacheco R."/>
            <person name="Padilla G."/>
            <person name="Ferreira P."/>
            <person name="Barriuso J."/>
            <person name="Kellner H."/>
            <person name="Castanera R."/>
            <person name="Alfaro M."/>
            <person name="Ramirez L."/>
            <person name="Pisabarro A.G."/>
            <person name="Kuo A."/>
            <person name="Tritt A."/>
            <person name="Lipzen A."/>
            <person name="He G."/>
            <person name="Yan M."/>
            <person name="Ng V."/>
            <person name="Cullen D."/>
            <person name="Martin F."/>
            <person name="Rosso M.-N."/>
            <person name="Henrissat B."/>
            <person name="Hibbett D."/>
            <person name="Martinez A.T."/>
            <person name="Grigoriev I.V."/>
        </authorList>
    </citation>
    <scope>NUCLEOTIDE SEQUENCE</scope>
    <source>
        <strain evidence="2">AH 40177</strain>
    </source>
</reference>